<proteinExistence type="predicted"/>
<dbReference type="SMART" id="SM00729">
    <property type="entry name" value="Elp3"/>
    <property type="match status" value="1"/>
</dbReference>
<dbReference type="SFLD" id="SFLDS00029">
    <property type="entry name" value="Radical_SAM"/>
    <property type="match status" value="1"/>
</dbReference>
<dbReference type="Gene3D" id="3.40.50.280">
    <property type="entry name" value="Cobalamin-binding domain"/>
    <property type="match status" value="1"/>
</dbReference>
<keyword evidence="11" id="KW-1185">Reference proteome</keyword>
<dbReference type="BioCyc" id="NEQU228908:GJB6-159-MONOMER"/>
<dbReference type="STRING" id="228908.NEQ148"/>
<dbReference type="AlphaFoldDB" id="Q74NB0"/>
<evidence type="ECO:0000256" key="5">
    <source>
        <dbReference type="ARBA" id="ARBA00023004"/>
    </source>
</evidence>
<evidence type="ECO:0000256" key="7">
    <source>
        <dbReference type="SAM" id="MobiDB-lite"/>
    </source>
</evidence>
<organism evidence="10 11">
    <name type="scientific">Nanoarchaeum equitans (strain Kin4-M)</name>
    <dbReference type="NCBI Taxonomy" id="228908"/>
    <lineage>
        <taxon>Archaea</taxon>
        <taxon>Nanobdellota</taxon>
        <taxon>Candidatus Nanoarchaeia</taxon>
        <taxon>Nanoarchaeales</taxon>
        <taxon>Nanoarchaeaceae</taxon>
        <taxon>Nanoarchaeum</taxon>
    </lineage>
</organism>
<feature type="region of interest" description="Disordered" evidence="7">
    <location>
        <begin position="420"/>
        <end position="444"/>
    </location>
</feature>
<dbReference type="CDD" id="cd02068">
    <property type="entry name" value="radical_SAM_B12_BD"/>
    <property type="match status" value="1"/>
</dbReference>
<dbReference type="InterPro" id="IPR023404">
    <property type="entry name" value="rSAM_horseshoe"/>
</dbReference>
<dbReference type="Gene3D" id="3.80.30.20">
    <property type="entry name" value="tm_1862 like domain"/>
    <property type="match status" value="1"/>
</dbReference>
<accession>Q74NB0</accession>
<protein>
    <submittedName>
        <fullName evidence="10">NEQ148</fullName>
    </submittedName>
</protein>
<evidence type="ECO:0000259" key="8">
    <source>
        <dbReference type="PROSITE" id="PS51332"/>
    </source>
</evidence>
<dbReference type="InterPro" id="IPR006638">
    <property type="entry name" value="Elp3/MiaA/NifB-like_rSAM"/>
</dbReference>
<evidence type="ECO:0000259" key="9">
    <source>
        <dbReference type="PROSITE" id="PS51918"/>
    </source>
</evidence>
<dbReference type="InterPro" id="IPR058240">
    <property type="entry name" value="rSAM_sf"/>
</dbReference>
<keyword evidence="6" id="KW-0411">Iron-sulfur</keyword>
<evidence type="ECO:0000256" key="3">
    <source>
        <dbReference type="ARBA" id="ARBA00022691"/>
    </source>
</evidence>
<evidence type="ECO:0000256" key="4">
    <source>
        <dbReference type="ARBA" id="ARBA00022723"/>
    </source>
</evidence>
<dbReference type="PROSITE" id="PS51918">
    <property type="entry name" value="RADICAL_SAM"/>
    <property type="match status" value="1"/>
</dbReference>
<dbReference type="InterPro" id="IPR007197">
    <property type="entry name" value="rSAM"/>
</dbReference>
<name>Q74NB0_NANEQ</name>
<dbReference type="InterPro" id="IPR006158">
    <property type="entry name" value="Cobalamin-bd"/>
</dbReference>
<dbReference type="PATRIC" id="fig|228908.8.peg.151"/>
<evidence type="ECO:0000313" key="10">
    <source>
        <dbReference type="EMBL" id="AAR39003.1"/>
    </source>
</evidence>
<comment type="cofactor">
    <cofactor evidence="1">
        <name>[4Fe-4S] cluster</name>
        <dbReference type="ChEBI" id="CHEBI:49883"/>
    </cofactor>
</comment>
<dbReference type="PANTHER" id="PTHR43409:SF17">
    <property type="entry name" value="METHYLTHIOTRANSFERASE MJ0865-RELATED"/>
    <property type="match status" value="1"/>
</dbReference>
<dbReference type="GO" id="GO:0003824">
    <property type="term" value="F:catalytic activity"/>
    <property type="evidence" value="ECO:0007669"/>
    <property type="project" value="InterPro"/>
</dbReference>
<dbReference type="SUPFAM" id="SSF102114">
    <property type="entry name" value="Radical SAM enzymes"/>
    <property type="match status" value="1"/>
</dbReference>
<reference evidence="10 11" key="1">
    <citation type="journal article" date="2003" name="Proc. Natl. Acad. Sci. U.S.A.">
        <title>The genome of Nanoarchaeum equitans: insights into early archaeal evolution and derived parasitism.</title>
        <authorList>
            <person name="Waters E."/>
            <person name="Hohn M.J."/>
            <person name="Ahel I."/>
            <person name="Graham D.E."/>
            <person name="Adams M.D."/>
            <person name="Barnstead M."/>
            <person name="Beeson K.Y."/>
            <person name="Bibbs L."/>
            <person name="Bolanos R."/>
            <person name="Keller M."/>
            <person name="Kretz K."/>
            <person name="Lin X."/>
            <person name="Mathur E."/>
            <person name="Ni J."/>
            <person name="Podar M."/>
            <person name="Richardson T."/>
            <person name="Sutton G.G."/>
            <person name="Simon M."/>
            <person name="Soll D."/>
            <person name="Stetter K.O."/>
            <person name="Short J.M."/>
            <person name="Noordewier M."/>
        </authorList>
    </citation>
    <scope>NUCLEOTIDE SEQUENCE [LARGE SCALE GENOMIC DNA]</scope>
    <source>
        <strain evidence="10 11">Kin4-M</strain>
    </source>
</reference>
<dbReference type="EMBL" id="AE017199">
    <property type="protein sequence ID" value="AAR39003.1"/>
    <property type="molecule type" value="Genomic_DNA"/>
</dbReference>
<dbReference type="GO" id="GO:0031419">
    <property type="term" value="F:cobalamin binding"/>
    <property type="evidence" value="ECO:0007669"/>
    <property type="project" value="InterPro"/>
</dbReference>
<keyword evidence="5" id="KW-0408">Iron</keyword>
<dbReference type="PROSITE" id="PS51332">
    <property type="entry name" value="B12_BINDING"/>
    <property type="match status" value="1"/>
</dbReference>
<dbReference type="InterPro" id="IPR051198">
    <property type="entry name" value="BchE-like"/>
</dbReference>
<dbReference type="NCBIfam" id="TIGR04013">
    <property type="entry name" value="B12_SAM_MJ_1487"/>
    <property type="match status" value="1"/>
</dbReference>
<evidence type="ECO:0000256" key="1">
    <source>
        <dbReference type="ARBA" id="ARBA00001966"/>
    </source>
</evidence>
<keyword evidence="2" id="KW-0004">4Fe-4S</keyword>
<evidence type="ECO:0000313" key="11">
    <source>
        <dbReference type="Proteomes" id="UP000000578"/>
    </source>
</evidence>
<dbReference type="PROSITE" id="PS01278">
    <property type="entry name" value="MTTASE_RADICAL"/>
    <property type="match status" value="1"/>
</dbReference>
<dbReference type="Proteomes" id="UP000000578">
    <property type="component" value="Chromosome"/>
</dbReference>
<dbReference type="GO" id="GO:0051539">
    <property type="term" value="F:4 iron, 4 sulfur cluster binding"/>
    <property type="evidence" value="ECO:0007669"/>
    <property type="project" value="UniProtKB-KW"/>
</dbReference>
<dbReference type="PANTHER" id="PTHR43409">
    <property type="entry name" value="ANAEROBIC MAGNESIUM-PROTOPORPHYRIN IX MONOMETHYL ESTER CYCLASE-RELATED"/>
    <property type="match status" value="1"/>
</dbReference>
<dbReference type="InterPro" id="IPR023980">
    <property type="entry name" value="CHP04013_B12-bd/rSAM"/>
</dbReference>
<gene>
    <name evidence="10" type="ordered locus">NEQ148</name>
</gene>
<evidence type="ECO:0000256" key="6">
    <source>
        <dbReference type="ARBA" id="ARBA00023014"/>
    </source>
</evidence>
<dbReference type="HOGENOM" id="CLU_042889_0_0_2"/>
<dbReference type="CDD" id="cd01335">
    <property type="entry name" value="Radical_SAM"/>
    <property type="match status" value="1"/>
</dbReference>
<feature type="domain" description="B12-binding" evidence="8">
    <location>
        <begin position="1"/>
        <end position="123"/>
    </location>
</feature>
<feature type="domain" description="Radical SAM core" evidence="9">
    <location>
        <begin position="158"/>
        <end position="389"/>
    </location>
</feature>
<dbReference type="Pfam" id="PF04055">
    <property type="entry name" value="Radical_SAM"/>
    <property type="match status" value="1"/>
</dbReference>
<sequence length="444" mass="51170">MHTVIAIRLTKNNRNAFSYLLGALEKQGFDINEIAIARSFEDLIKTKPKIVLYSFYSTEVWEVKKEIQMLKSKINAIAIAGGYHASAMPRHTLKMGFDIAVVGEGEETLYYLLENLKKNKAINKDLLTIRGLAFNLNGYKFTGFAKVEDFYKYPPFAESIRMVGPIEISRGCPFGCNYCQTPFFKGFRMRHRPIDQIVKHSRYLRDMRYISPNAFAYGSPGAILVLEKLEALLRALQPLRKEGRRLFFGTFPSEVRPEFVIPETLELLLKYADNRKIIIGAQSGDNRILKLMHRLHDVETIKRAVEYSIEYGFTPIVDFIVGTPYEDEESDRNTIELMKWIISKGGKVRAHYFMPLPGTPWALCKPKPLSKEMVRFLGTMARQSKLEGEWVKQIELSNKLHSLIKENYEEATGYYGPIPNRCINDEQTNKNDNQNKNPQKERNN</sequence>
<dbReference type="KEGG" id="neq:NEQ148"/>
<dbReference type="SFLD" id="SFLDG01082">
    <property type="entry name" value="B12-binding_domain_containing"/>
    <property type="match status" value="1"/>
</dbReference>
<keyword evidence="4" id="KW-0479">Metal-binding</keyword>
<dbReference type="GO" id="GO:0046872">
    <property type="term" value="F:metal ion binding"/>
    <property type="evidence" value="ECO:0007669"/>
    <property type="project" value="UniProtKB-KW"/>
</dbReference>
<dbReference type="InterPro" id="IPR020612">
    <property type="entry name" value="Methylthiotransferase_CS"/>
</dbReference>
<dbReference type="EnsemblBacteria" id="AAR39003">
    <property type="protein sequence ID" value="AAR39003"/>
    <property type="gene ID" value="NEQ148"/>
</dbReference>
<dbReference type="Pfam" id="PF02310">
    <property type="entry name" value="B12-binding"/>
    <property type="match status" value="1"/>
</dbReference>
<evidence type="ECO:0000256" key="2">
    <source>
        <dbReference type="ARBA" id="ARBA00022485"/>
    </source>
</evidence>
<keyword evidence="3" id="KW-0949">S-adenosyl-L-methionine</keyword>